<keyword evidence="2" id="KW-0732">Signal</keyword>
<feature type="compositionally biased region" description="Pro residues" evidence="1">
    <location>
        <begin position="625"/>
        <end position="734"/>
    </location>
</feature>
<evidence type="ECO:0000256" key="2">
    <source>
        <dbReference type="SAM" id="SignalP"/>
    </source>
</evidence>
<comment type="caution">
    <text evidence="3">The sequence shown here is derived from an EMBL/GenBank/DDBJ whole genome shotgun (WGS) entry which is preliminary data.</text>
</comment>
<dbReference type="PRINTS" id="PR01217">
    <property type="entry name" value="PRICHEXTENSN"/>
</dbReference>
<dbReference type="AlphaFoldDB" id="A0A250WT04"/>
<evidence type="ECO:0000313" key="4">
    <source>
        <dbReference type="Proteomes" id="UP000232323"/>
    </source>
</evidence>
<feature type="region of interest" description="Disordered" evidence="1">
    <location>
        <begin position="280"/>
        <end position="338"/>
    </location>
</feature>
<evidence type="ECO:0000313" key="3">
    <source>
        <dbReference type="EMBL" id="GAX73968.1"/>
    </source>
</evidence>
<reference evidence="3 4" key="1">
    <citation type="submission" date="2017-08" db="EMBL/GenBank/DDBJ databases">
        <title>Acidophilic green algal genome provides insights into adaptation to an acidic environment.</title>
        <authorList>
            <person name="Hirooka S."/>
            <person name="Hirose Y."/>
            <person name="Kanesaki Y."/>
            <person name="Higuchi S."/>
            <person name="Fujiwara T."/>
            <person name="Onuma R."/>
            <person name="Era A."/>
            <person name="Ohbayashi R."/>
            <person name="Uzuka A."/>
            <person name="Nozaki H."/>
            <person name="Yoshikawa H."/>
            <person name="Miyagishima S.Y."/>
        </authorList>
    </citation>
    <scope>NUCLEOTIDE SEQUENCE [LARGE SCALE GENOMIC DNA]</scope>
    <source>
        <strain evidence="3 4">NIES-2499</strain>
    </source>
</reference>
<feature type="region of interest" description="Disordered" evidence="1">
    <location>
        <begin position="625"/>
        <end position="776"/>
    </location>
</feature>
<gene>
    <name evidence="3" type="ORF">CEUSTIGMA_g1418.t1</name>
</gene>
<feature type="compositionally biased region" description="Pro residues" evidence="1">
    <location>
        <begin position="763"/>
        <end position="776"/>
    </location>
</feature>
<feature type="region of interest" description="Disordered" evidence="1">
    <location>
        <begin position="471"/>
        <end position="496"/>
    </location>
</feature>
<feature type="signal peptide" evidence="2">
    <location>
        <begin position="1"/>
        <end position="33"/>
    </location>
</feature>
<dbReference type="OrthoDB" id="542859at2759"/>
<keyword evidence="4" id="KW-1185">Reference proteome</keyword>
<dbReference type="EMBL" id="BEGY01000005">
    <property type="protein sequence ID" value="GAX73968.1"/>
    <property type="molecule type" value="Genomic_DNA"/>
</dbReference>
<evidence type="ECO:0000256" key="1">
    <source>
        <dbReference type="SAM" id="MobiDB-lite"/>
    </source>
</evidence>
<feature type="compositionally biased region" description="Pro residues" evidence="1">
    <location>
        <begin position="280"/>
        <end position="337"/>
    </location>
</feature>
<organism evidence="3 4">
    <name type="scientific">Chlamydomonas eustigma</name>
    <dbReference type="NCBI Taxonomy" id="1157962"/>
    <lineage>
        <taxon>Eukaryota</taxon>
        <taxon>Viridiplantae</taxon>
        <taxon>Chlorophyta</taxon>
        <taxon>core chlorophytes</taxon>
        <taxon>Chlorophyceae</taxon>
        <taxon>CS clade</taxon>
        <taxon>Chlamydomonadales</taxon>
        <taxon>Chlamydomonadaceae</taxon>
        <taxon>Chlamydomonas</taxon>
    </lineage>
</organism>
<accession>A0A250WT04</accession>
<feature type="chain" id="PRO_5012738683" description="Pherophorin domain-containing protein" evidence="2">
    <location>
        <begin position="34"/>
        <end position="776"/>
    </location>
</feature>
<protein>
    <recommendedName>
        <fullName evidence="5">Pherophorin domain-containing protein</fullName>
    </recommendedName>
</protein>
<name>A0A250WT04_9CHLO</name>
<proteinExistence type="predicted"/>
<dbReference type="Proteomes" id="UP000232323">
    <property type="component" value="Unassembled WGS sequence"/>
</dbReference>
<evidence type="ECO:0008006" key="5">
    <source>
        <dbReference type="Google" id="ProtNLM"/>
    </source>
</evidence>
<sequence length="776" mass="82477">MWYRSSNRLHLRIHQSVCCASLLSIFCNALTQSAIQEWCSYDSNNSSQACTPSETACQTVDNWWTNGASCLIPGTLPTYPANYDINLVCGYKPTVLPLQDNEGVLYGSIYVFRNFQNRLLVTVALAGSESGQWLMQVPTAESPALGSLTIWDIIPVLTPQQVQYSEPVGIGLYSCFTFGVDLQHVCNPFTSYYMYSSSGYGSGNHYCLCYNSSQSCPPSDLTLAEDLFLKLQANLTQLNISADSCGMPTGQYKLVGTLGSVTSFLQLSVPCNSTQPPYASPIPPLPPLPSPPSPPIPPEPPSPLPPPPMPVPPPPSPSPPPPPSPTPPSPPLPPTPEPASISITISSIQLPVPLTQSTGCMGLLTNTYPYWVTTSYQFYCYFLNTSSAPMGVTAALQLRLFFSLTPSVDVFISSITNAPFWSTLLSNVNPQCGGYATFTSTNYNSTYHICSSPNQFKDCLFTFSQLTCSPPPSPPPLPPSPSPPLPPSPPPPPPPSPLPPSPPLICYSTVTILKSSNFSLYQCPALVALVNLLYLTNVRVLNNSFACATTAVGTSLSANAIMASQEDALNFISNANKSAAATTLATAPQIDLSCGDSIEFNSTACGGPTNYIAYGPNNLPILSCPPPPSPPPLPPAPSPPPPSPPSPPPNPPSPEPPSPPPTPPTEPPGYPFYPLPPDIPPPSDPRPPSSPPTQPPLPPLDPPQPLPPPFPPPVPEPPPRPLRQRPPSPSPPGTPVAAASKVEANPNNSLQLHPPEPRRQHPPRAPPPPPPSIQRA</sequence>